<dbReference type="PANTHER" id="PTHR46193:SF10">
    <property type="entry name" value="6-PHOSPHOGLUCONATE PHOSPHATASE"/>
    <property type="match status" value="1"/>
</dbReference>
<dbReference type="InterPro" id="IPR051600">
    <property type="entry name" value="Beta-PGM-like"/>
</dbReference>
<name>A0A2S8FR53_9BACT</name>
<protein>
    <submittedName>
        <fullName evidence="5">Haloacid dehalogenase</fullName>
    </submittedName>
</protein>
<comment type="similarity">
    <text evidence="2">Belongs to the HAD-like hydrolase superfamily. CbbY/CbbZ/Gph/YieH family.</text>
</comment>
<dbReference type="SFLD" id="SFLDS00003">
    <property type="entry name" value="Haloacid_Dehalogenase"/>
    <property type="match status" value="1"/>
</dbReference>
<gene>
    <name evidence="5" type="ORF">C5Y83_14220</name>
</gene>
<organism evidence="5 6">
    <name type="scientific">Blastopirellula marina</name>
    <dbReference type="NCBI Taxonomy" id="124"/>
    <lineage>
        <taxon>Bacteria</taxon>
        <taxon>Pseudomonadati</taxon>
        <taxon>Planctomycetota</taxon>
        <taxon>Planctomycetia</taxon>
        <taxon>Pirellulales</taxon>
        <taxon>Pirellulaceae</taxon>
        <taxon>Blastopirellula</taxon>
    </lineage>
</organism>
<reference evidence="5 6" key="1">
    <citation type="submission" date="2018-02" db="EMBL/GenBank/DDBJ databases">
        <title>Comparative genomes isolates from brazilian mangrove.</title>
        <authorList>
            <person name="Araujo J.E."/>
            <person name="Taketani R.G."/>
            <person name="Silva M.C.P."/>
            <person name="Loureco M.V."/>
            <person name="Andreote F.D."/>
        </authorList>
    </citation>
    <scope>NUCLEOTIDE SEQUENCE [LARGE SCALE GENOMIC DNA]</scope>
    <source>
        <strain evidence="5 6">Hex-1 MGV</strain>
    </source>
</reference>
<dbReference type="Pfam" id="PF00702">
    <property type="entry name" value="Hydrolase"/>
    <property type="match status" value="1"/>
</dbReference>
<dbReference type="PANTHER" id="PTHR46193">
    <property type="entry name" value="6-PHOSPHOGLUCONATE PHOSPHATASE"/>
    <property type="match status" value="1"/>
</dbReference>
<dbReference type="GO" id="GO:0046872">
    <property type="term" value="F:metal ion binding"/>
    <property type="evidence" value="ECO:0007669"/>
    <property type="project" value="UniProtKB-KW"/>
</dbReference>
<dbReference type="Gene3D" id="3.40.50.1000">
    <property type="entry name" value="HAD superfamily/HAD-like"/>
    <property type="match status" value="1"/>
</dbReference>
<dbReference type="NCBIfam" id="TIGR01509">
    <property type="entry name" value="HAD-SF-IA-v3"/>
    <property type="match status" value="1"/>
</dbReference>
<dbReference type="InterPro" id="IPR006439">
    <property type="entry name" value="HAD-SF_hydro_IA"/>
</dbReference>
<dbReference type="GO" id="GO:0003824">
    <property type="term" value="F:catalytic activity"/>
    <property type="evidence" value="ECO:0007669"/>
    <property type="project" value="UniProtKB-ARBA"/>
</dbReference>
<dbReference type="SUPFAM" id="SSF56784">
    <property type="entry name" value="HAD-like"/>
    <property type="match status" value="1"/>
</dbReference>
<dbReference type="EMBL" id="PUHY01000010">
    <property type="protein sequence ID" value="PQO34659.1"/>
    <property type="molecule type" value="Genomic_DNA"/>
</dbReference>
<evidence type="ECO:0000313" key="6">
    <source>
        <dbReference type="Proteomes" id="UP000238322"/>
    </source>
</evidence>
<dbReference type="SFLD" id="SFLDG01129">
    <property type="entry name" value="C1.5:_HAD__Beta-PGM__Phosphata"/>
    <property type="match status" value="1"/>
</dbReference>
<dbReference type="Gene3D" id="1.10.150.240">
    <property type="entry name" value="Putative phosphatase, domain 2"/>
    <property type="match status" value="1"/>
</dbReference>
<evidence type="ECO:0000256" key="2">
    <source>
        <dbReference type="ARBA" id="ARBA00006171"/>
    </source>
</evidence>
<sequence length="211" mass="23591">MSNLCVIFDLDGTLVDSETIGTEALVELLPDLDIPIETLIDDYRGQKMADILADVERRLNRELPEGFEHTYRDHASARLRTHLKPMPGVVEMLGQLSQPLAVASSAPPAKIRLALEVCDIDHHFGDKVFSCYDINAWKPDPSIYLHTAQAMRVPPERCIVVEDSDVGVAAALGAGMRVLRYRFPHDLPEVIEFHEMRQLPSLLQEVSAELP</sequence>
<comment type="cofactor">
    <cofactor evidence="1">
        <name>Mg(2+)</name>
        <dbReference type="ChEBI" id="CHEBI:18420"/>
    </cofactor>
</comment>
<dbReference type="InterPro" id="IPR023214">
    <property type="entry name" value="HAD_sf"/>
</dbReference>
<proteinExistence type="inferred from homology"/>
<dbReference type="InterPro" id="IPR036412">
    <property type="entry name" value="HAD-like_sf"/>
</dbReference>
<comment type="caution">
    <text evidence="5">The sequence shown here is derived from an EMBL/GenBank/DDBJ whole genome shotgun (WGS) entry which is preliminary data.</text>
</comment>
<accession>A0A2S8FR53</accession>
<dbReference type="AlphaFoldDB" id="A0A2S8FR53"/>
<keyword evidence="3" id="KW-0479">Metal-binding</keyword>
<evidence type="ECO:0000256" key="4">
    <source>
        <dbReference type="ARBA" id="ARBA00022842"/>
    </source>
</evidence>
<evidence type="ECO:0000256" key="3">
    <source>
        <dbReference type="ARBA" id="ARBA00022723"/>
    </source>
</evidence>
<evidence type="ECO:0000313" key="5">
    <source>
        <dbReference type="EMBL" id="PQO34659.1"/>
    </source>
</evidence>
<dbReference type="InterPro" id="IPR023198">
    <property type="entry name" value="PGP-like_dom2"/>
</dbReference>
<evidence type="ECO:0000256" key="1">
    <source>
        <dbReference type="ARBA" id="ARBA00001946"/>
    </source>
</evidence>
<dbReference type="Proteomes" id="UP000238322">
    <property type="component" value="Unassembled WGS sequence"/>
</dbReference>
<dbReference type="RefSeq" id="WP_105330389.1">
    <property type="nucleotide sequence ID" value="NZ_PUHY01000010.1"/>
</dbReference>
<keyword evidence="4" id="KW-0460">Magnesium</keyword>
<dbReference type="OrthoDB" id="9797743at2"/>